<keyword evidence="3" id="KW-1185">Reference proteome</keyword>
<evidence type="ECO:0000313" key="2">
    <source>
        <dbReference type="EMBL" id="KZL21308.1"/>
    </source>
</evidence>
<dbReference type="PATRIC" id="fig|989403.3.peg.638"/>
<dbReference type="SUPFAM" id="SSF52833">
    <property type="entry name" value="Thioredoxin-like"/>
    <property type="match status" value="1"/>
</dbReference>
<dbReference type="Proteomes" id="UP000076577">
    <property type="component" value="Unassembled WGS sequence"/>
</dbReference>
<protein>
    <submittedName>
        <fullName evidence="2">AhpC/TSA family protein</fullName>
    </submittedName>
</protein>
<accession>A0A166AME3</accession>
<sequence>MLTPRMPVPNLSADLVGGGKFELSSDVAQFATLVVFYRGLHCPICVSYLRELERLTPQFAERGVKPIALSTDTQERTETFADKIGADNLRVGYGISLKKAREWGLYISTGRGLTSAGIEEPELFAEPGLFFVKPDGTLYFGNIQTMPFARPDFKPMLGALDFCIKNDYPARGEYTGAL</sequence>
<dbReference type="PROSITE" id="PS51352">
    <property type="entry name" value="THIOREDOXIN_2"/>
    <property type="match status" value="1"/>
</dbReference>
<dbReference type="GO" id="GO:0016491">
    <property type="term" value="F:oxidoreductase activity"/>
    <property type="evidence" value="ECO:0007669"/>
    <property type="project" value="InterPro"/>
</dbReference>
<dbReference type="AlphaFoldDB" id="A0A166AME3"/>
<proteinExistence type="predicted"/>
<evidence type="ECO:0000259" key="1">
    <source>
        <dbReference type="PROSITE" id="PS51352"/>
    </source>
</evidence>
<organism evidence="2 3">
    <name type="scientific">Pseudovibrio axinellae</name>
    <dbReference type="NCBI Taxonomy" id="989403"/>
    <lineage>
        <taxon>Bacteria</taxon>
        <taxon>Pseudomonadati</taxon>
        <taxon>Pseudomonadota</taxon>
        <taxon>Alphaproteobacteria</taxon>
        <taxon>Hyphomicrobiales</taxon>
        <taxon>Stappiaceae</taxon>
        <taxon>Pseudovibrio</taxon>
    </lineage>
</organism>
<dbReference type="CDD" id="cd02970">
    <property type="entry name" value="PRX_like2"/>
    <property type="match status" value="1"/>
</dbReference>
<dbReference type="InterPro" id="IPR000866">
    <property type="entry name" value="AhpC/TSA"/>
</dbReference>
<dbReference type="Gene3D" id="3.40.30.10">
    <property type="entry name" value="Glutaredoxin"/>
    <property type="match status" value="1"/>
</dbReference>
<dbReference type="EMBL" id="LMCB01000004">
    <property type="protein sequence ID" value="KZL21308.1"/>
    <property type="molecule type" value="Genomic_DNA"/>
</dbReference>
<dbReference type="InterPro" id="IPR013766">
    <property type="entry name" value="Thioredoxin_domain"/>
</dbReference>
<reference evidence="2 3" key="1">
    <citation type="journal article" date="2016" name="Front. Microbiol.">
        <title>Comparative Genomic Analysis Reveals a Diverse Repertoire of Genes Involved in Prokaryote-Eukaryote Interactions within the Pseudovibrio Genus.</title>
        <authorList>
            <person name="Romano S."/>
            <person name="Fernandez-Guerra A."/>
            <person name="Reen F.J."/>
            <person name="Glockner F.O."/>
            <person name="Crowley S.P."/>
            <person name="O'Sullivan O."/>
            <person name="Cotter P.D."/>
            <person name="Adams C."/>
            <person name="Dobson A.D."/>
            <person name="O'Gara F."/>
        </authorList>
    </citation>
    <scope>NUCLEOTIDE SEQUENCE [LARGE SCALE GENOMIC DNA]</scope>
    <source>
        <strain evidence="2 3">Ad2</strain>
    </source>
</reference>
<dbReference type="STRING" id="989403.SAMN05421798_105222"/>
<dbReference type="OrthoDB" id="9809746at2"/>
<evidence type="ECO:0000313" key="3">
    <source>
        <dbReference type="Proteomes" id="UP000076577"/>
    </source>
</evidence>
<gene>
    <name evidence="2" type="ORF">PsAD2_00599</name>
</gene>
<feature type="domain" description="Thioredoxin" evidence="1">
    <location>
        <begin position="2"/>
        <end position="165"/>
    </location>
</feature>
<dbReference type="Pfam" id="PF00578">
    <property type="entry name" value="AhpC-TSA"/>
    <property type="match status" value="1"/>
</dbReference>
<dbReference type="RefSeq" id="WP_068001969.1">
    <property type="nucleotide sequence ID" value="NZ_FOFM01000005.1"/>
</dbReference>
<comment type="caution">
    <text evidence="2">The sequence shown here is derived from an EMBL/GenBank/DDBJ whole genome shotgun (WGS) entry which is preliminary data.</text>
</comment>
<name>A0A166AME3_9HYPH</name>
<dbReference type="InterPro" id="IPR036249">
    <property type="entry name" value="Thioredoxin-like_sf"/>
</dbReference>
<dbReference type="GO" id="GO:0016209">
    <property type="term" value="F:antioxidant activity"/>
    <property type="evidence" value="ECO:0007669"/>
    <property type="project" value="InterPro"/>
</dbReference>